<dbReference type="InterPro" id="IPR001789">
    <property type="entry name" value="Sig_transdc_resp-reg_receiver"/>
</dbReference>
<dbReference type="SUPFAM" id="SSF52172">
    <property type="entry name" value="CheY-like"/>
    <property type="match status" value="1"/>
</dbReference>
<dbReference type="InterPro" id="IPR027417">
    <property type="entry name" value="P-loop_NTPase"/>
</dbReference>
<keyword evidence="3" id="KW-0067">ATP-binding</keyword>
<name>A0AAN0NHE4_9RHOB</name>
<dbReference type="Pfam" id="PF02954">
    <property type="entry name" value="HTH_8"/>
    <property type="match status" value="1"/>
</dbReference>
<evidence type="ECO:0000313" key="10">
    <source>
        <dbReference type="EMBL" id="WZU66121.1"/>
    </source>
</evidence>
<dbReference type="SUPFAM" id="SSF46689">
    <property type="entry name" value="Homeodomain-like"/>
    <property type="match status" value="1"/>
</dbReference>
<dbReference type="Pfam" id="PF14532">
    <property type="entry name" value="Sigma54_activ_2"/>
    <property type="match status" value="1"/>
</dbReference>
<evidence type="ECO:0000256" key="2">
    <source>
        <dbReference type="ARBA" id="ARBA00022741"/>
    </source>
</evidence>
<evidence type="ECO:0000256" key="6">
    <source>
        <dbReference type="ARBA" id="ARBA00023163"/>
    </source>
</evidence>
<dbReference type="PROSITE" id="PS50045">
    <property type="entry name" value="SIGMA54_INTERACT_4"/>
    <property type="match status" value="1"/>
</dbReference>
<dbReference type="RefSeq" id="WP_342075448.1">
    <property type="nucleotide sequence ID" value="NZ_CP151767.2"/>
</dbReference>
<feature type="domain" description="Response regulatory" evidence="9">
    <location>
        <begin position="4"/>
        <end position="118"/>
    </location>
</feature>
<reference evidence="10 11" key="2">
    <citation type="submission" date="2024-08" db="EMBL/GenBank/DDBJ databases">
        <title>Phylogenomic analyses of a clade within the roseobacter group suggest taxonomic reassignments of species of the genera Aestuariivita, Citreicella, Loktanella, Nautella, Pelagibaca, Ruegeria, Thalassobius, Thiobacimonas and Tropicibacter, and the proposal o.</title>
        <authorList>
            <person name="Jeon C.O."/>
        </authorList>
    </citation>
    <scope>NUCLEOTIDE SEQUENCE [LARGE SCALE GENOMIC DNA]</scope>
    <source>
        <strain evidence="10 11">SS1-5</strain>
    </source>
</reference>
<evidence type="ECO:0000259" key="8">
    <source>
        <dbReference type="PROSITE" id="PS50045"/>
    </source>
</evidence>
<dbReference type="Gene3D" id="3.40.50.2300">
    <property type="match status" value="1"/>
</dbReference>
<dbReference type="PANTHER" id="PTHR32071">
    <property type="entry name" value="TRANSCRIPTIONAL REGULATORY PROTEIN"/>
    <property type="match status" value="1"/>
</dbReference>
<feature type="modified residue" description="4-aspartylphosphate" evidence="7">
    <location>
        <position position="53"/>
    </location>
</feature>
<dbReference type="PRINTS" id="PR01590">
    <property type="entry name" value="HTHFIS"/>
</dbReference>
<keyword evidence="1 7" id="KW-0597">Phosphoprotein</keyword>
<keyword evidence="4" id="KW-0902">Two-component regulatory system</keyword>
<dbReference type="InterPro" id="IPR009057">
    <property type="entry name" value="Homeodomain-like_sf"/>
</dbReference>
<sequence>MSTRVLLVDDDADIREALGQTLELADLNPTVAGSFVAAKDYLTPGFDGVVVSDIRMPGRDGFYLLDYVREVDPDLPVILLTGEADIPMAVRGMSAGAYDFLEKPCAPQDFVATVRRALAARHLALENRKLKAALAASDAAARLLPGGSRPAEGLRGQVRRAARMPGAVLITGVPGADLQTVAEALHALSDGCKGPFLTISAAIWDQDVFQAAAGGTLFVDDIASLDRAAQLSLLGALTAGASTRLVAGAYSDLAQNVADGGFDAALLRHLEMHQVRLPPLQDRIPDIPVLFQHYAQIAADGSGASVPDVLPDYMAHLMMQDWQGDALALKHIATRFVNGIEGEAAETGLGLADQMAQMERALLVAALRRHQGRATQTAKSLQLPRKTFYDKLAKHGLRPDAYRR</sequence>
<keyword evidence="5" id="KW-0805">Transcription regulation</keyword>
<dbReference type="FunFam" id="3.40.50.2300:FF:000018">
    <property type="entry name" value="DNA-binding transcriptional regulator NtrC"/>
    <property type="match status" value="1"/>
</dbReference>
<dbReference type="KEGG" id="yrh:AABB31_13665"/>
<dbReference type="PROSITE" id="PS50110">
    <property type="entry name" value="RESPONSE_REGULATORY"/>
    <property type="match status" value="1"/>
</dbReference>
<dbReference type="AlphaFoldDB" id="A0AAN0NHE4"/>
<evidence type="ECO:0000256" key="3">
    <source>
        <dbReference type="ARBA" id="ARBA00022840"/>
    </source>
</evidence>
<dbReference type="Gene3D" id="1.10.10.60">
    <property type="entry name" value="Homeodomain-like"/>
    <property type="match status" value="1"/>
</dbReference>
<evidence type="ECO:0000313" key="11">
    <source>
        <dbReference type="Proteomes" id="UP001470809"/>
    </source>
</evidence>
<dbReference type="InterPro" id="IPR011006">
    <property type="entry name" value="CheY-like_superfamily"/>
</dbReference>
<dbReference type="PANTHER" id="PTHR32071:SF57">
    <property type="entry name" value="C4-DICARBOXYLATE TRANSPORT TRANSCRIPTIONAL REGULATORY PROTEIN DCTD"/>
    <property type="match status" value="1"/>
</dbReference>
<dbReference type="InterPro" id="IPR002078">
    <property type="entry name" value="Sigma_54_int"/>
</dbReference>
<dbReference type="Gene3D" id="1.10.8.60">
    <property type="match status" value="1"/>
</dbReference>
<keyword evidence="2" id="KW-0547">Nucleotide-binding</keyword>
<dbReference type="GO" id="GO:0000160">
    <property type="term" value="P:phosphorelay signal transduction system"/>
    <property type="evidence" value="ECO:0007669"/>
    <property type="project" value="UniProtKB-KW"/>
</dbReference>
<feature type="domain" description="Sigma-54 factor interaction" evidence="8">
    <location>
        <begin position="144"/>
        <end position="338"/>
    </location>
</feature>
<protein>
    <submittedName>
        <fullName evidence="10">Sigma-54-dependent transcriptional regulator</fullName>
    </submittedName>
</protein>
<evidence type="ECO:0000259" key="9">
    <source>
        <dbReference type="PROSITE" id="PS50110"/>
    </source>
</evidence>
<dbReference type="InterPro" id="IPR002197">
    <property type="entry name" value="HTH_Fis"/>
</dbReference>
<evidence type="ECO:0000256" key="5">
    <source>
        <dbReference type="ARBA" id="ARBA00023015"/>
    </source>
</evidence>
<evidence type="ECO:0000256" key="1">
    <source>
        <dbReference type="ARBA" id="ARBA00022553"/>
    </source>
</evidence>
<dbReference type="SUPFAM" id="SSF52540">
    <property type="entry name" value="P-loop containing nucleoside triphosphate hydrolases"/>
    <property type="match status" value="1"/>
</dbReference>
<dbReference type="EMBL" id="CP151767">
    <property type="protein sequence ID" value="WZU66121.1"/>
    <property type="molecule type" value="Genomic_DNA"/>
</dbReference>
<reference evidence="11" key="1">
    <citation type="submission" date="2024-04" db="EMBL/GenBank/DDBJ databases">
        <title>Phylogenomic analyses of a clade within the roseobacter group suggest taxonomic reassignments of species of the genera Aestuariivita, Citreicella, Loktanella, Nautella, Pelagibaca, Ruegeria, Thalassobius, Thiobacimonas and Tropicibacter, and the proposal o.</title>
        <authorList>
            <person name="Jeon C.O."/>
        </authorList>
    </citation>
    <scope>NUCLEOTIDE SEQUENCE [LARGE SCALE GENOMIC DNA]</scope>
    <source>
        <strain evidence="11">SS1-5</strain>
    </source>
</reference>
<proteinExistence type="predicted"/>
<evidence type="ECO:0000256" key="7">
    <source>
        <dbReference type="PROSITE-ProRule" id="PRU00169"/>
    </source>
</evidence>
<dbReference type="SMART" id="SM00448">
    <property type="entry name" value="REC"/>
    <property type="match status" value="1"/>
</dbReference>
<organism evidence="10 11">
    <name type="scientific">Yoonia rhodophyticola</name>
    <dbReference type="NCBI Taxonomy" id="3137370"/>
    <lineage>
        <taxon>Bacteria</taxon>
        <taxon>Pseudomonadati</taxon>
        <taxon>Pseudomonadota</taxon>
        <taxon>Alphaproteobacteria</taxon>
        <taxon>Rhodobacterales</taxon>
        <taxon>Paracoccaceae</taxon>
        <taxon>Yoonia</taxon>
    </lineage>
</organism>
<keyword evidence="6" id="KW-0804">Transcription</keyword>
<dbReference type="Pfam" id="PF00072">
    <property type="entry name" value="Response_reg"/>
    <property type="match status" value="1"/>
</dbReference>
<dbReference type="GO" id="GO:0005524">
    <property type="term" value="F:ATP binding"/>
    <property type="evidence" value="ECO:0007669"/>
    <property type="project" value="UniProtKB-KW"/>
</dbReference>
<keyword evidence="11" id="KW-1185">Reference proteome</keyword>
<gene>
    <name evidence="10" type="ORF">AABB31_13665</name>
</gene>
<dbReference type="GO" id="GO:0006355">
    <property type="term" value="P:regulation of DNA-templated transcription"/>
    <property type="evidence" value="ECO:0007669"/>
    <property type="project" value="InterPro"/>
</dbReference>
<dbReference type="GO" id="GO:0043565">
    <property type="term" value="F:sequence-specific DNA binding"/>
    <property type="evidence" value="ECO:0007669"/>
    <property type="project" value="InterPro"/>
</dbReference>
<dbReference type="Proteomes" id="UP001470809">
    <property type="component" value="Chromosome"/>
</dbReference>
<accession>A0AAN0NHE4</accession>
<evidence type="ECO:0000256" key="4">
    <source>
        <dbReference type="ARBA" id="ARBA00023012"/>
    </source>
</evidence>
<dbReference type="CDD" id="cd17549">
    <property type="entry name" value="REC_DctD-like"/>
    <property type="match status" value="1"/>
</dbReference>
<dbReference type="Gene3D" id="3.40.50.300">
    <property type="entry name" value="P-loop containing nucleotide triphosphate hydrolases"/>
    <property type="match status" value="1"/>
</dbReference>